<dbReference type="InterPro" id="IPR011333">
    <property type="entry name" value="SKP1/BTB/POZ_sf"/>
</dbReference>
<evidence type="ECO:0000313" key="5">
    <source>
        <dbReference type="Proteomes" id="UP001054889"/>
    </source>
</evidence>
<dbReference type="EMBL" id="BQKI01000010">
    <property type="protein sequence ID" value="GJN03434.1"/>
    <property type="molecule type" value="Genomic_DNA"/>
</dbReference>
<keyword evidence="5" id="KW-1185">Reference proteome</keyword>
<organism evidence="4 5">
    <name type="scientific">Eleusine coracana subsp. coracana</name>
    <dbReference type="NCBI Taxonomy" id="191504"/>
    <lineage>
        <taxon>Eukaryota</taxon>
        <taxon>Viridiplantae</taxon>
        <taxon>Streptophyta</taxon>
        <taxon>Embryophyta</taxon>
        <taxon>Tracheophyta</taxon>
        <taxon>Spermatophyta</taxon>
        <taxon>Magnoliopsida</taxon>
        <taxon>Liliopsida</taxon>
        <taxon>Poales</taxon>
        <taxon>Poaceae</taxon>
        <taxon>PACMAD clade</taxon>
        <taxon>Chloridoideae</taxon>
        <taxon>Cynodonteae</taxon>
        <taxon>Eleusininae</taxon>
        <taxon>Eleusine</taxon>
    </lineage>
</organism>
<evidence type="ECO:0000256" key="2">
    <source>
        <dbReference type="ARBA" id="ARBA00010846"/>
    </source>
</evidence>
<dbReference type="Pfam" id="PF24570">
    <property type="entry name" value="BACK_BPM_SPOP"/>
    <property type="match status" value="1"/>
</dbReference>
<feature type="domain" description="BTB" evidence="3">
    <location>
        <begin position="158"/>
        <end position="226"/>
    </location>
</feature>
<evidence type="ECO:0000259" key="3">
    <source>
        <dbReference type="PROSITE" id="PS50097"/>
    </source>
</evidence>
<evidence type="ECO:0000256" key="1">
    <source>
        <dbReference type="ARBA" id="ARBA00004906"/>
    </source>
</evidence>
<dbReference type="Proteomes" id="UP001054889">
    <property type="component" value="Unassembled WGS sequence"/>
</dbReference>
<sequence length="331" mass="37423">MQDSVGMFVEFNIEFSMESLPAAGTVFSKNLSINGDVWTIGCCPRGSCAGEEEYLSVDLLNRGAMREKAKIVFEAIVLGRSGWFFKTKREFDYPKKGEKVLLPQIFRTIDLAQRCVVNGYITVLCGLAVLQQSPIPVPPSTHARDLLPLEVRSPYGDPDVSFSIGDKLVPVNRKVLAARSPVFRAELTGSMAESTAPVVHPPREFDDATFLAVLWYVYKDRLPRENEVAGLIGEGLPMVELLAAADWFAMDRLKLVCARKLWEDVSIETVSKTFYYADRYNCRELRNACMHYMAEAENMRRVAVTQDYVWLAQNYPCLIEALRQRIMAEHM</sequence>
<dbReference type="SUPFAM" id="SSF49599">
    <property type="entry name" value="TRAF domain-like"/>
    <property type="match status" value="1"/>
</dbReference>
<reference evidence="4" key="1">
    <citation type="journal article" date="2018" name="DNA Res.">
        <title>Multiple hybrid de novo genome assembly of finger millet, an orphan allotetraploid crop.</title>
        <authorList>
            <person name="Hatakeyama M."/>
            <person name="Aluri S."/>
            <person name="Balachadran M.T."/>
            <person name="Sivarajan S.R."/>
            <person name="Patrignani A."/>
            <person name="Gruter S."/>
            <person name="Poveda L."/>
            <person name="Shimizu-Inatsugi R."/>
            <person name="Baeten J."/>
            <person name="Francoijs K.J."/>
            <person name="Nataraja K.N."/>
            <person name="Reddy Y.A.N."/>
            <person name="Phadnis S."/>
            <person name="Ravikumar R.L."/>
            <person name="Schlapbach R."/>
            <person name="Sreeman S.M."/>
            <person name="Shimizu K.K."/>
        </authorList>
    </citation>
    <scope>NUCLEOTIDE SEQUENCE</scope>
</reference>
<proteinExistence type="inferred from homology"/>
<gene>
    <name evidence="4" type="primary">ga20879</name>
    <name evidence="4" type="ORF">PR202_ga20879</name>
</gene>
<dbReference type="AlphaFoldDB" id="A0AAV5CXS1"/>
<dbReference type="Pfam" id="PF00651">
    <property type="entry name" value="BTB"/>
    <property type="match status" value="1"/>
</dbReference>
<name>A0AAV5CXS1_ELECO</name>
<dbReference type="InterPro" id="IPR056423">
    <property type="entry name" value="BACK_BPM_SPOP"/>
</dbReference>
<dbReference type="SUPFAM" id="SSF54695">
    <property type="entry name" value="POZ domain"/>
    <property type="match status" value="1"/>
</dbReference>
<dbReference type="InterPro" id="IPR045005">
    <property type="entry name" value="BPM1-6"/>
</dbReference>
<comment type="similarity">
    <text evidence="2">Belongs to the Tdpoz family.</text>
</comment>
<dbReference type="SMART" id="SM00225">
    <property type="entry name" value="BTB"/>
    <property type="match status" value="1"/>
</dbReference>
<reference evidence="4" key="2">
    <citation type="submission" date="2021-12" db="EMBL/GenBank/DDBJ databases">
        <title>Resequencing data analysis of finger millet.</title>
        <authorList>
            <person name="Hatakeyama M."/>
            <person name="Aluri S."/>
            <person name="Balachadran M.T."/>
            <person name="Sivarajan S.R."/>
            <person name="Poveda L."/>
            <person name="Shimizu-Inatsugi R."/>
            <person name="Schlapbach R."/>
            <person name="Sreeman S.M."/>
            <person name="Shimizu K.K."/>
        </authorList>
    </citation>
    <scope>NUCLEOTIDE SEQUENCE</scope>
</reference>
<dbReference type="Gene3D" id="3.30.710.10">
    <property type="entry name" value="Potassium Channel Kv1.1, Chain A"/>
    <property type="match status" value="1"/>
</dbReference>
<dbReference type="PANTHER" id="PTHR26379:SF446">
    <property type="entry name" value="BTB_POZ AND MATH DOMAIN-CONTAINING PROTEIN 1"/>
    <property type="match status" value="1"/>
</dbReference>
<dbReference type="GO" id="GO:0016567">
    <property type="term" value="P:protein ubiquitination"/>
    <property type="evidence" value="ECO:0007669"/>
    <property type="project" value="InterPro"/>
</dbReference>
<protein>
    <recommendedName>
        <fullName evidence="3">BTB domain-containing protein</fullName>
    </recommendedName>
</protein>
<dbReference type="PROSITE" id="PS50097">
    <property type="entry name" value="BTB"/>
    <property type="match status" value="1"/>
</dbReference>
<comment type="pathway">
    <text evidence="1">Protein modification; protein ubiquitination.</text>
</comment>
<dbReference type="InterPro" id="IPR000210">
    <property type="entry name" value="BTB/POZ_dom"/>
</dbReference>
<evidence type="ECO:0000313" key="4">
    <source>
        <dbReference type="EMBL" id="GJN03434.1"/>
    </source>
</evidence>
<dbReference type="PANTHER" id="PTHR26379">
    <property type="entry name" value="BTB/POZ AND MATH DOMAIN-CONTAINING PROTEIN 1"/>
    <property type="match status" value="1"/>
</dbReference>
<comment type="caution">
    <text evidence="4">The sequence shown here is derived from an EMBL/GenBank/DDBJ whole genome shotgun (WGS) entry which is preliminary data.</text>
</comment>
<accession>A0AAV5CXS1</accession>